<dbReference type="EMBL" id="CAJJDP010000028">
    <property type="protein sequence ID" value="CAD8153967.1"/>
    <property type="molecule type" value="Genomic_DNA"/>
</dbReference>
<accession>A0A8S1TQW3</accession>
<gene>
    <name evidence="1" type="ORF">POCTA_138.1.T0280293</name>
</gene>
<organism evidence="1 2">
    <name type="scientific">Paramecium octaurelia</name>
    <dbReference type="NCBI Taxonomy" id="43137"/>
    <lineage>
        <taxon>Eukaryota</taxon>
        <taxon>Sar</taxon>
        <taxon>Alveolata</taxon>
        <taxon>Ciliophora</taxon>
        <taxon>Intramacronucleata</taxon>
        <taxon>Oligohymenophorea</taxon>
        <taxon>Peniculida</taxon>
        <taxon>Parameciidae</taxon>
        <taxon>Paramecium</taxon>
    </lineage>
</organism>
<comment type="caution">
    <text evidence="1">The sequence shown here is derived from an EMBL/GenBank/DDBJ whole genome shotgun (WGS) entry which is preliminary data.</text>
</comment>
<name>A0A8S1TQW3_PAROT</name>
<keyword evidence="2" id="KW-1185">Reference proteome</keyword>
<sequence>MILEQNRNPKLSQSFHKVNQKIEVDEYEFKLKIGSI</sequence>
<dbReference type="Proteomes" id="UP000683925">
    <property type="component" value="Unassembled WGS sequence"/>
</dbReference>
<evidence type="ECO:0000313" key="1">
    <source>
        <dbReference type="EMBL" id="CAD8153967.1"/>
    </source>
</evidence>
<proteinExistence type="predicted"/>
<reference evidence="1" key="1">
    <citation type="submission" date="2021-01" db="EMBL/GenBank/DDBJ databases">
        <authorList>
            <consortium name="Genoscope - CEA"/>
            <person name="William W."/>
        </authorList>
    </citation>
    <scope>NUCLEOTIDE SEQUENCE</scope>
</reference>
<evidence type="ECO:0000313" key="2">
    <source>
        <dbReference type="Proteomes" id="UP000683925"/>
    </source>
</evidence>
<dbReference type="AlphaFoldDB" id="A0A8S1TQW3"/>
<protein>
    <submittedName>
        <fullName evidence="1">Uncharacterized protein</fullName>
    </submittedName>
</protein>